<evidence type="ECO:0000313" key="1">
    <source>
        <dbReference type="EMBL" id="TWW79885.1"/>
    </source>
</evidence>
<dbReference type="Proteomes" id="UP000324091">
    <property type="component" value="Chromosome 10"/>
</dbReference>
<name>A0A5C6PKD1_9TELE</name>
<gene>
    <name evidence="1" type="ORF">D4764_10G0009150</name>
</gene>
<organism evidence="1 2">
    <name type="scientific">Takifugu flavidus</name>
    <name type="common">sansaifugu</name>
    <dbReference type="NCBI Taxonomy" id="433684"/>
    <lineage>
        <taxon>Eukaryota</taxon>
        <taxon>Metazoa</taxon>
        <taxon>Chordata</taxon>
        <taxon>Craniata</taxon>
        <taxon>Vertebrata</taxon>
        <taxon>Euteleostomi</taxon>
        <taxon>Actinopterygii</taxon>
        <taxon>Neopterygii</taxon>
        <taxon>Teleostei</taxon>
        <taxon>Neoteleostei</taxon>
        <taxon>Acanthomorphata</taxon>
        <taxon>Eupercaria</taxon>
        <taxon>Tetraodontiformes</taxon>
        <taxon>Tetradontoidea</taxon>
        <taxon>Tetraodontidae</taxon>
        <taxon>Takifugu</taxon>
    </lineage>
</organism>
<protein>
    <submittedName>
        <fullName evidence="1">Uncharacterized protein</fullName>
    </submittedName>
</protein>
<sequence length="70" mass="7961">MFMMLDVSPRTSLVKGDRNAAAVKKWHWLETELQGLTQETSSLDSCCQCEAEMEKYTLQVSSRNVRLHAA</sequence>
<evidence type="ECO:0000313" key="2">
    <source>
        <dbReference type="Proteomes" id="UP000324091"/>
    </source>
</evidence>
<dbReference type="EMBL" id="RHFK02000002">
    <property type="protein sequence ID" value="TWW79885.1"/>
    <property type="molecule type" value="Genomic_DNA"/>
</dbReference>
<comment type="caution">
    <text evidence="1">The sequence shown here is derived from an EMBL/GenBank/DDBJ whole genome shotgun (WGS) entry which is preliminary data.</text>
</comment>
<proteinExistence type="predicted"/>
<keyword evidence="2" id="KW-1185">Reference proteome</keyword>
<reference evidence="1 2" key="1">
    <citation type="submission" date="2019-04" db="EMBL/GenBank/DDBJ databases">
        <title>Chromosome genome assembly for Takifugu flavidus.</title>
        <authorList>
            <person name="Xiao S."/>
        </authorList>
    </citation>
    <scope>NUCLEOTIDE SEQUENCE [LARGE SCALE GENOMIC DNA]</scope>
    <source>
        <strain evidence="1">HTHZ2018</strain>
        <tissue evidence="1">Muscle</tissue>
    </source>
</reference>
<accession>A0A5C6PKD1</accession>
<dbReference type="AlphaFoldDB" id="A0A5C6PKD1"/>